<dbReference type="Proteomes" id="UP000528286">
    <property type="component" value="Unassembled WGS sequence"/>
</dbReference>
<protein>
    <submittedName>
        <fullName evidence="8">Drug/metabolite transporter (DMT)-like permease</fullName>
    </submittedName>
</protein>
<evidence type="ECO:0000256" key="4">
    <source>
        <dbReference type="ARBA" id="ARBA00022989"/>
    </source>
</evidence>
<keyword evidence="4 6" id="KW-1133">Transmembrane helix</keyword>
<dbReference type="InterPro" id="IPR037185">
    <property type="entry name" value="EmrE-like"/>
</dbReference>
<dbReference type="InterPro" id="IPR050638">
    <property type="entry name" value="AA-Vitamin_Transporters"/>
</dbReference>
<keyword evidence="9" id="KW-1185">Reference proteome</keyword>
<evidence type="ECO:0000256" key="1">
    <source>
        <dbReference type="ARBA" id="ARBA00004141"/>
    </source>
</evidence>
<keyword evidence="3 6" id="KW-0812">Transmembrane</keyword>
<dbReference type="EMBL" id="JACIEZ010000001">
    <property type="protein sequence ID" value="MBB4063521.1"/>
    <property type="molecule type" value="Genomic_DNA"/>
</dbReference>
<evidence type="ECO:0000256" key="3">
    <source>
        <dbReference type="ARBA" id="ARBA00022692"/>
    </source>
</evidence>
<comment type="similarity">
    <text evidence="2">Belongs to the EamA transporter family.</text>
</comment>
<dbReference type="PANTHER" id="PTHR32322:SF2">
    <property type="entry name" value="EAMA DOMAIN-CONTAINING PROTEIN"/>
    <property type="match status" value="1"/>
</dbReference>
<evidence type="ECO:0000259" key="7">
    <source>
        <dbReference type="Pfam" id="PF00892"/>
    </source>
</evidence>
<feature type="transmembrane region" description="Helical" evidence="6">
    <location>
        <begin position="82"/>
        <end position="102"/>
    </location>
</feature>
<feature type="transmembrane region" description="Helical" evidence="6">
    <location>
        <begin position="135"/>
        <end position="153"/>
    </location>
</feature>
<evidence type="ECO:0000313" key="9">
    <source>
        <dbReference type="Proteomes" id="UP000528286"/>
    </source>
</evidence>
<organism evidence="8 9">
    <name type="scientific">Gellertiella hungarica</name>
    <dbReference type="NCBI Taxonomy" id="1572859"/>
    <lineage>
        <taxon>Bacteria</taxon>
        <taxon>Pseudomonadati</taxon>
        <taxon>Pseudomonadota</taxon>
        <taxon>Alphaproteobacteria</taxon>
        <taxon>Hyphomicrobiales</taxon>
        <taxon>Rhizobiaceae</taxon>
        <taxon>Gellertiella</taxon>
    </lineage>
</organism>
<dbReference type="AlphaFoldDB" id="A0A7W6J2D8"/>
<dbReference type="InterPro" id="IPR000620">
    <property type="entry name" value="EamA_dom"/>
</dbReference>
<dbReference type="PANTHER" id="PTHR32322">
    <property type="entry name" value="INNER MEMBRANE TRANSPORTER"/>
    <property type="match status" value="1"/>
</dbReference>
<gene>
    <name evidence="8" type="ORF">GGR23_000682</name>
</gene>
<evidence type="ECO:0000256" key="6">
    <source>
        <dbReference type="SAM" id="Phobius"/>
    </source>
</evidence>
<dbReference type="SUPFAM" id="SSF103481">
    <property type="entry name" value="Multidrug resistance efflux transporter EmrE"/>
    <property type="match status" value="1"/>
</dbReference>
<sequence>MLIIRPSFEHLGAVALLPVVCAFGVAVFALMTRVLAHREDPWAMQLQTAFWGAVVCGILLFFGNGTGSDLIDPVWPDTRGFAMTLGVGIAASVSGMFAVYAYRDAPASTLAPLQYFEIVCATFFGWFIFGEFPDALTWTGIAIIIASGLFILWRERQVARRRAVEEPLVNP</sequence>
<dbReference type="Gene3D" id="1.10.3730.20">
    <property type="match status" value="1"/>
</dbReference>
<keyword evidence="5 6" id="KW-0472">Membrane</keyword>
<evidence type="ECO:0000256" key="2">
    <source>
        <dbReference type="ARBA" id="ARBA00007362"/>
    </source>
</evidence>
<comment type="caution">
    <text evidence="8">The sequence shown here is derived from an EMBL/GenBank/DDBJ whole genome shotgun (WGS) entry which is preliminary data.</text>
</comment>
<feature type="domain" description="EamA" evidence="7">
    <location>
        <begin position="16"/>
        <end position="152"/>
    </location>
</feature>
<dbReference type="Pfam" id="PF00892">
    <property type="entry name" value="EamA"/>
    <property type="match status" value="1"/>
</dbReference>
<accession>A0A7W6J2D8</accession>
<comment type="subcellular location">
    <subcellularLocation>
        <location evidence="1">Membrane</location>
        <topology evidence="1">Multi-pass membrane protein</topology>
    </subcellularLocation>
</comment>
<reference evidence="8 9" key="1">
    <citation type="submission" date="2020-08" db="EMBL/GenBank/DDBJ databases">
        <title>Genomic Encyclopedia of Type Strains, Phase IV (KMG-IV): sequencing the most valuable type-strain genomes for metagenomic binning, comparative biology and taxonomic classification.</title>
        <authorList>
            <person name="Goeker M."/>
        </authorList>
    </citation>
    <scope>NUCLEOTIDE SEQUENCE [LARGE SCALE GENOMIC DNA]</scope>
    <source>
        <strain evidence="8 9">DSM 29853</strain>
    </source>
</reference>
<feature type="transmembrane region" description="Helical" evidence="6">
    <location>
        <begin position="109"/>
        <end position="129"/>
    </location>
</feature>
<name>A0A7W6J2D8_9HYPH</name>
<proteinExistence type="inferred from homology"/>
<evidence type="ECO:0000256" key="5">
    <source>
        <dbReference type="ARBA" id="ARBA00023136"/>
    </source>
</evidence>
<dbReference type="GO" id="GO:0016020">
    <property type="term" value="C:membrane"/>
    <property type="evidence" value="ECO:0007669"/>
    <property type="project" value="UniProtKB-SubCell"/>
</dbReference>
<feature type="transmembrane region" description="Helical" evidence="6">
    <location>
        <begin position="12"/>
        <end position="30"/>
    </location>
</feature>
<feature type="transmembrane region" description="Helical" evidence="6">
    <location>
        <begin position="42"/>
        <end position="62"/>
    </location>
</feature>
<evidence type="ECO:0000313" key="8">
    <source>
        <dbReference type="EMBL" id="MBB4063521.1"/>
    </source>
</evidence>